<evidence type="ECO:0000256" key="2">
    <source>
        <dbReference type="ARBA" id="ARBA00022723"/>
    </source>
</evidence>
<dbReference type="SUPFAM" id="SSF57701">
    <property type="entry name" value="Zn2/Cys6 DNA-binding domain"/>
    <property type="match status" value="1"/>
</dbReference>
<dbReference type="EMBL" id="KI912109">
    <property type="protein sequence ID" value="ETS86701.1"/>
    <property type="molecule type" value="Genomic_DNA"/>
</dbReference>
<dbReference type="SMART" id="SM00906">
    <property type="entry name" value="Fungal_trans"/>
    <property type="match status" value="1"/>
</dbReference>
<evidence type="ECO:0000256" key="3">
    <source>
        <dbReference type="ARBA" id="ARBA00023242"/>
    </source>
</evidence>
<dbReference type="InterPro" id="IPR007219">
    <property type="entry name" value="XnlR_reg_dom"/>
</dbReference>
<dbReference type="KEGG" id="pfy:PFICI_00529"/>
<feature type="compositionally biased region" description="Polar residues" evidence="4">
    <location>
        <begin position="819"/>
        <end position="847"/>
    </location>
</feature>
<dbReference type="Pfam" id="PF04082">
    <property type="entry name" value="Fungal_trans"/>
    <property type="match status" value="1"/>
</dbReference>
<dbReference type="HOGENOM" id="CLU_007426_0_2_1"/>
<keyword evidence="7" id="KW-1185">Reference proteome</keyword>
<dbReference type="Pfam" id="PF00172">
    <property type="entry name" value="Zn_clus"/>
    <property type="match status" value="1"/>
</dbReference>
<dbReference type="PROSITE" id="PS00463">
    <property type="entry name" value="ZN2_CY6_FUNGAL_1"/>
    <property type="match status" value="1"/>
</dbReference>
<dbReference type="CDD" id="cd12148">
    <property type="entry name" value="fungal_TF_MHR"/>
    <property type="match status" value="1"/>
</dbReference>
<evidence type="ECO:0000256" key="4">
    <source>
        <dbReference type="SAM" id="MobiDB-lite"/>
    </source>
</evidence>
<dbReference type="InterPro" id="IPR001138">
    <property type="entry name" value="Zn2Cys6_DnaBD"/>
</dbReference>
<organism evidence="6 7">
    <name type="scientific">Pestalotiopsis fici (strain W106-1 / CGMCC3.15140)</name>
    <dbReference type="NCBI Taxonomy" id="1229662"/>
    <lineage>
        <taxon>Eukaryota</taxon>
        <taxon>Fungi</taxon>
        <taxon>Dikarya</taxon>
        <taxon>Ascomycota</taxon>
        <taxon>Pezizomycotina</taxon>
        <taxon>Sordariomycetes</taxon>
        <taxon>Xylariomycetidae</taxon>
        <taxon>Amphisphaeriales</taxon>
        <taxon>Sporocadaceae</taxon>
        <taxon>Pestalotiopsis</taxon>
    </lineage>
</organism>
<dbReference type="PANTHER" id="PTHR31001:SF49">
    <property type="entry name" value="ZN(II)2CYS6 TRANSCRIPTION FACTOR (EUROFUNG)"/>
    <property type="match status" value="1"/>
</dbReference>
<dbReference type="OrthoDB" id="762982at2759"/>
<dbReference type="PANTHER" id="PTHR31001">
    <property type="entry name" value="UNCHARACTERIZED TRANSCRIPTIONAL REGULATORY PROTEIN"/>
    <property type="match status" value="1"/>
</dbReference>
<dbReference type="CDD" id="cd00067">
    <property type="entry name" value="GAL4"/>
    <property type="match status" value="1"/>
</dbReference>
<evidence type="ECO:0000259" key="5">
    <source>
        <dbReference type="PROSITE" id="PS50048"/>
    </source>
</evidence>
<comment type="subcellular location">
    <subcellularLocation>
        <location evidence="1">Nucleus</location>
    </subcellularLocation>
</comment>
<dbReference type="OMA" id="EPPEWRG"/>
<dbReference type="SMART" id="SM00066">
    <property type="entry name" value="GAL4"/>
    <property type="match status" value="1"/>
</dbReference>
<feature type="region of interest" description="Disordered" evidence="4">
    <location>
        <begin position="808"/>
        <end position="847"/>
    </location>
</feature>
<keyword evidence="3" id="KW-0539">Nucleus</keyword>
<dbReference type="InterPro" id="IPR036864">
    <property type="entry name" value="Zn2-C6_fun-type_DNA-bd_sf"/>
</dbReference>
<dbReference type="InterPro" id="IPR050613">
    <property type="entry name" value="Sec_Metabolite_Reg"/>
</dbReference>
<feature type="region of interest" description="Disordered" evidence="4">
    <location>
        <begin position="1"/>
        <end position="24"/>
    </location>
</feature>
<keyword evidence="2" id="KW-0479">Metal-binding</keyword>
<proteinExistence type="predicted"/>
<accession>W3XN52</accession>
<gene>
    <name evidence="6" type="ORF">PFICI_00529</name>
</gene>
<feature type="compositionally biased region" description="Basic and acidic residues" evidence="4">
    <location>
        <begin position="142"/>
        <end position="153"/>
    </location>
</feature>
<dbReference type="eggNOG" id="ENOG502QSY9">
    <property type="taxonomic scope" value="Eukaryota"/>
</dbReference>
<evidence type="ECO:0000313" key="7">
    <source>
        <dbReference type="Proteomes" id="UP000030651"/>
    </source>
</evidence>
<dbReference type="Gene3D" id="4.10.240.10">
    <property type="entry name" value="Zn(2)-C6 fungal-type DNA-binding domain"/>
    <property type="match status" value="1"/>
</dbReference>
<dbReference type="GO" id="GO:0005634">
    <property type="term" value="C:nucleus"/>
    <property type="evidence" value="ECO:0007669"/>
    <property type="project" value="UniProtKB-SubCell"/>
</dbReference>
<dbReference type="PROSITE" id="PS50048">
    <property type="entry name" value="ZN2_CY6_FUNGAL_2"/>
    <property type="match status" value="1"/>
</dbReference>
<protein>
    <recommendedName>
        <fullName evidence="5">Zn(2)-C6 fungal-type domain-containing protein</fullName>
    </recommendedName>
</protein>
<dbReference type="InParanoid" id="W3XN52"/>
<dbReference type="GO" id="GO:0003677">
    <property type="term" value="F:DNA binding"/>
    <property type="evidence" value="ECO:0007669"/>
    <property type="project" value="InterPro"/>
</dbReference>
<dbReference type="GO" id="GO:0008270">
    <property type="term" value="F:zinc ion binding"/>
    <property type="evidence" value="ECO:0007669"/>
    <property type="project" value="InterPro"/>
</dbReference>
<evidence type="ECO:0000256" key="1">
    <source>
        <dbReference type="ARBA" id="ARBA00004123"/>
    </source>
</evidence>
<dbReference type="GO" id="GO:0006351">
    <property type="term" value="P:DNA-templated transcription"/>
    <property type="evidence" value="ECO:0007669"/>
    <property type="project" value="InterPro"/>
</dbReference>
<feature type="region of interest" description="Disordered" evidence="4">
    <location>
        <begin position="121"/>
        <end position="162"/>
    </location>
</feature>
<reference evidence="7" key="1">
    <citation type="journal article" date="2015" name="BMC Genomics">
        <title>Genomic and transcriptomic analysis of the endophytic fungus Pestalotiopsis fici reveals its lifestyle and high potential for synthesis of natural products.</title>
        <authorList>
            <person name="Wang X."/>
            <person name="Zhang X."/>
            <person name="Liu L."/>
            <person name="Xiang M."/>
            <person name="Wang W."/>
            <person name="Sun X."/>
            <person name="Che Y."/>
            <person name="Guo L."/>
            <person name="Liu G."/>
            <person name="Guo L."/>
            <person name="Wang C."/>
            <person name="Yin W.B."/>
            <person name="Stadler M."/>
            <person name="Zhang X."/>
            <person name="Liu X."/>
        </authorList>
    </citation>
    <scope>NUCLEOTIDE SEQUENCE [LARGE SCALE GENOMIC DNA]</scope>
    <source>
        <strain evidence="7">W106-1 / CGMCC3.15140</strain>
    </source>
</reference>
<name>W3XN52_PESFW</name>
<sequence>MTPTPPSAATSSSGHSPEEQFRVVRRRNRVPLSCLPCRTRKLKCNRGSPYCDNCVKRGDTQACTYASPSVRRKNNTGEASNATPDDMQNRIDRLEGLVLSLMHGGANIDTSSAVAAAAAAATAPTSVSGDPRASVADTSSSRNERDENSMKDEPEGDSDVEDNLANSLGVLKVDADKGKSMYMGQEHWATLLADISEVKSFFTSHKKDLERSYERVMSSKPATARDSPIFLLSAPPTTETELRAELPSKSAITTLVSRYFNSLDTAVSIIHGPSFQQQLRNHWQDPTKSSIMWVGLVYSMLCLAMLSYHKVGDEPPEWKGRALELAAEYRLRTVQCLVVADYTKPVEYTVETMILYLFGEWSSRWDADLSLWLITSMITRIAMRMGYHRDSEWFPSVTPFRGEMRRRTWALIRMSDIMFSYQVSLPTMIYEHDTDTKLPHNIFDEEFGPDTKVLPPSRPITEPTPIAYMIAKTSLCNEFGNILQTVTRVGRQATYDDILGHDRRLREILDELPPHLKMHPLEGSHDPVTLLIARFNINLLYLKIMCMLHRKHMIRARQNPRYAHSRRSAVEASLETLAHLRTINRECQPTGRLRTMRWYVQSTSKDTLLPTMLIALDLHHDNIARTSGERQDSQAAFFWTLEQRTEMMSALESVRDIWKSLTQDSVEAYKAANILDIMLERIKNPNAVPTTMNLDPTKQENLFGNFGSTDMQPEHSAAMTLGMMSSGLTPNYQSPGGSTYPPLDLGMRDMGSGFSPNVFQTDFSGGANNLASPFSMFNNLGNSSDMPLDQNFDWAAFENYTQNANFGEETSFGFFPEGKQQSPQDASTDSSFSFMNMSTPGTNKSNP</sequence>
<dbReference type="Proteomes" id="UP000030651">
    <property type="component" value="Unassembled WGS sequence"/>
</dbReference>
<dbReference type="GeneID" id="19265542"/>
<evidence type="ECO:0000313" key="6">
    <source>
        <dbReference type="EMBL" id="ETS86701.1"/>
    </source>
</evidence>
<feature type="domain" description="Zn(2)-C6 fungal-type" evidence="5">
    <location>
        <begin position="33"/>
        <end position="65"/>
    </location>
</feature>
<dbReference type="RefSeq" id="XP_007827301.1">
    <property type="nucleotide sequence ID" value="XM_007829110.1"/>
</dbReference>
<dbReference type="GO" id="GO:0000981">
    <property type="term" value="F:DNA-binding transcription factor activity, RNA polymerase II-specific"/>
    <property type="evidence" value="ECO:0007669"/>
    <property type="project" value="InterPro"/>
</dbReference>
<dbReference type="AlphaFoldDB" id="W3XN52"/>